<organism evidence="3">
    <name type="scientific">Aphanomyces stellatus</name>
    <dbReference type="NCBI Taxonomy" id="120398"/>
    <lineage>
        <taxon>Eukaryota</taxon>
        <taxon>Sar</taxon>
        <taxon>Stramenopiles</taxon>
        <taxon>Oomycota</taxon>
        <taxon>Saprolegniomycetes</taxon>
        <taxon>Saprolegniales</taxon>
        <taxon>Verrucalvaceae</taxon>
        <taxon>Aphanomyces</taxon>
    </lineage>
</organism>
<dbReference type="EMBL" id="VJMH01001476">
    <property type="protein sequence ID" value="KAF0711922.1"/>
    <property type="molecule type" value="Genomic_DNA"/>
</dbReference>
<name>A0A6A4ZKD1_9STRA</name>
<dbReference type="GO" id="GO:0006511">
    <property type="term" value="P:ubiquitin-dependent protein catabolic process"/>
    <property type="evidence" value="ECO:0007669"/>
    <property type="project" value="TreeGrafter"/>
</dbReference>
<dbReference type="PROSITE" id="PS50011">
    <property type="entry name" value="PROTEIN_KINASE_DOM"/>
    <property type="match status" value="1"/>
</dbReference>
<feature type="domain" description="Ubiquitin-like" evidence="2">
    <location>
        <begin position="49"/>
        <end position="118"/>
    </location>
</feature>
<dbReference type="PANTHER" id="PTHR10677:SF3">
    <property type="entry name" value="FI07626P-RELATED"/>
    <property type="match status" value="1"/>
</dbReference>
<dbReference type="GO" id="GO:0004672">
    <property type="term" value="F:protein kinase activity"/>
    <property type="evidence" value="ECO:0007669"/>
    <property type="project" value="InterPro"/>
</dbReference>
<dbReference type="SMART" id="SM00220">
    <property type="entry name" value="S_TKc"/>
    <property type="match status" value="1"/>
</dbReference>
<feature type="non-terminal residue" evidence="3">
    <location>
        <position position="1"/>
    </location>
</feature>
<comment type="caution">
    <text evidence="3">The sequence shown here is derived from an EMBL/GenBank/DDBJ whole genome shotgun (WGS) entry which is preliminary data.</text>
</comment>
<dbReference type="InterPro" id="IPR000626">
    <property type="entry name" value="Ubiquitin-like_dom"/>
</dbReference>
<dbReference type="Pfam" id="PF00240">
    <property type="entry name" value="ubiquitin"/>
    <property type="match status" value="4"/>
</dbReference>
<proteinExistence type="predicted"/>
<feature type="non-terminal residue" evidence="3">
    <location>
        <position position="844"/>
    </location>
</feature>
<feature type="domain" description="Ubiquitin-like" evidence="2">
    <location>
        <begin position="122"/>
        <end position="192"/>
    </location>
</feature>
<dbReference type="GO" id="GO:0031593">
    <property type="term" value="F:polyubiquitin modification-dependent protein binding"/>
    <property type="evidence" value="ECO:0007669"/>
    <property type="project" value="TreeGrafter"/>
</dbReference>
<feature type="domain" description="Protein kinase" evidence="1">
    <location>
        <begin position="339"/>
        <end position="604"/>
    </location>
</feature>
<sequence length="844" mass="93527">ALVEERFHVPVAYQRLTFRGQTLDSGRLLDWYNIASGDTIELTKKPKTASLELATWRNVINLADVDLTSTVLDLKIRVTILLQTPMPRLQHRGQELIDDQTLVSCGIQDGDRLTLLDRNQTMTVRIKQPSGDSLTLDVPPTTSVRDLKDTVAQRLGIQDVQTLRLAYAGIWLTEDQSPLGSNGISHDAELQLRFLRPPTASVVKVHVYTLSKRVTVDMALDGTVATLKALAQEALGVSVSSQRLFFGGQALHDDNATIQSYGVAAGAMIQCDVVIHPEQKPLHAPSATTTAMPSKLMENLRVHDEPEPTPVPEIRSLEDLVAHLRADETKTEWPLMGHYVLVPTVVASSNHAIFKALHKRHPRKQLVVKLSQERHEMDFFDRINGLSDADAADHLVECVEWGDVMLANFSCHAVILEHGSGGTCADRLRFLRKDKYMRYHCLAHITHAVRFLHAQKYIHGDIKLENVVYFGDDGGYKLIDFEHAVAMGAPMTNHCTHEYCPPEMARRLVAGNDDVTPLVATDKFDVWCLGVLVLKLFVESSDYLVEFHGLDEDGMLHLLASPGFVFMDSLDACALTFPQKRLLAKCLHPDPSARGSLADIQALLPRTATSSKATFTPLHAPIAPSPLVAPNASQPPVSVDVPCFWTLTTTNATDAWNQGERLRSTSFRLGVCCEMRDSSSCQMAMADNLVVEAQSDVMRRILPTLKASFLVFKAIALLTGEYGIAFRPTSFNMIVEDCPHLGKLIQAMESIHGVVTNPTDLAGIVSRLEDGEYETDADAAVEVDHLQHAITAHQAREAPRLIEVLRAIQMSGQELPLVKHVLRQDSHVRWVCRHHASQFLSSFQ</sequence>
<accession>A0A6A4ZKD1</accession>
<dbReference type="InterPro" id="IPR015496">
    <property type="entry name" value="Ubiquilin"/>
</dbReference>
<evidence type="ECO:0000259" key="2">
    <source>
        <dbReference type="PROSITE" id="PS50053"/>
    </source>
</evidence>
<dbReference type="InterPro" id="IPR029071">
    <property type="entry name" value="Ubiquitin-like_domsf"/>
</dbReference>
<evidence type="ECO:0008006" key="4">
    <source>
        <dbReference type="Google" id="ProtNLM"/>
    </source>
</evidence>
<gene>
    <name evidence="3" type="ORF">As57867_004970</name>
</gene>
<dbReference type="InterPro" id="IPR000719">
    <property type="entry name" value="Prot_kinase_dom"/>
</dbReference>
<dbReference type="SMART" id="SM00213">
    <property type="entry name" value="UBQ"/>
    <property type="match status" value="3"/>
</dbReference>
<dbReference type="GO" id="GO:0005829">
    <property type="term" value="C:cytosol"/>
    <property type="evidence" value="ECO:0007669"/>
    <property type="project" value="TreeGrafter"/>
</dbReference>
<dbReference type="PROSITE" id="PS50053">
    <property type="entry name" value="UBIQUITIN_2"/>
    <property type="match status" value="4"/>
</dbReference>
<dbReference type="InterPro" id="IPR008271">
    <property type="entry name" value="Ser/Thr_kinase_AS"/>
</dbReference>
<dbReference type="SUPFAM" id="SSF54236">
    <property type="entry name" value="Ubiquitin-like"/>
    <property type="match status" value="4"/>
</dbReference>
<dbReference type="Gene3D" id="3.10.20.90">
    <property type="entry name" value="Phosphatidylinositol 3-kinase Catalytic Subunit, Chain A, domain 1"/>
    <property type="match status" value="4"/>
</dbReference>
<evidence type="ECO:0000313" key="3">
    <source>
        <dbReference type="EMBL" id="KAF0711922.1"/>
    </source>
</evidence>
<feature type="domain" description="Ubiquitin-like" evidence="2">
    <location>
        <begin position="1"/>
        <end position="49"/>
    </location>
</feature>
<dbReference type="CDD" id="cd17039">
    <property type="entry name" value="Ubl_ubiquitin_like"/>
    <property type="match status" value="3"/>
</dbReference>
<dbReference type="OrthoDB" id="66170at2759"/>
<dbReference type="AlphaFoldDB" id="A0A6A4ZKD1"/>
<dbReference type="Gene3D" id="1.10.510.10">
    <property type="entry name" value="Transferase(Phosphotransferase) domain 1"/>
    <property type="match status" value="1"/>
</dbReference>
<dbReference type="PROSITE" id="PS00108">
    <property type="entry name" value="PROTEIN_KINASE_ST"/>
    <property type="match status" value="1"/>
</dbReference>
<dbReference type="PANTHER" id="PTHR10677">
    <property type="entry name" value="UBIQUILIN"/>
    <property type="match status" value="1"/>
</dbReference>
<protein>
    <recommendedName>
        <fullName evidence="4">Protein kinase domain-containing protein</fullName>
    </recommendedName>
</protein>
<dbReference type="GO" id="GO:0005524">
    <property type="term" value="F:ATP binding"/>
    <property type="evidence" value="ECO:0007669"/>
    <property type="project" value="InterPro"/>
</dbReference>
<evidence type="ECO:0000259" key="1">
    <source>
        <dbReference type="PROSITE" id="PS50011"/>
    </source>
</evidence>
<dbReference type="InterPro" id="IPR011009">
    <property type="entry name" value="Kinase-like_dom_sf"/>
</dbReference>
<dbReference type="SUPFAM" id="SSF56112">
    <property type="entry name" value="Protein kinase-like (PK-like)"/>
    <property type="match status" value="1"/>
</dbReference>
<feature type="domain" description="Ubiquitin-like" evidence="2">
    <location>
        <begin position="203"/>
        <end position="269"/>
    </location>
</feature>
<reference evidence="3" key="1">
    <citation type="submission" date="2019-06" db="EMBL/GenBank/DDBJ databases">
        <title>Genomics analysis of Aphanomyces spp. identifies a new class of oomycete effector associated with host adaptation.</title>
        <authorList>
            <person name="Gaulin E."/>
        </authorList>
    </citation>
    <scope>NUCLEOTIDE SEQUENCE</scope>
    <source>
        <strain evidence="3">CBS 578.67</strain>
    </source>
</reference>
<dbReference type="Pfam" id="PF00069">
    <property type="entry name" value="Pkinase"/>
    <property type="match status" value="1"/>
</dbReference>